<evidence type="ECO:0000259" key="2">
    <source>
        <dbReference type="PROSITE" id="PS51186"/>
    </source>
</evidence>
<accession>A0A508TJ35</accession>
<evidence type="ECO:0000313" key="3">
    <source>
        <dbReference type="EMBL" id="VIO74355.1"/>
    </source>
</evidence>
<dbReference type="GO" id="GO:0016747">
    <property type="term" value="F:acyltransferase activity, transferring groups other than amino-acyl groups"/>
    <property type="evidence" value="ECO:0007669"/>
    <property type="project" value="InterPro"/>
</dbReference>
<sequence>MNRNSIRSTSLKGTVRTLSQQEELPLLRDHLLRLDKSSRHDRFHGFIDDSFIGRYAERCANDGTVIIAYFEDGVVRGAAELHPPEQSPDAQPEIAFSVERSARRKGVGSILFRKLIAEAHAKGYTNLRITTGAQNDAMRALATKFGAQLTFRHGESTGSIDLTEQSQPEPALAPAPAPAAVTPVEAARAIVDMNRAYWRMVMQMSGWGRAA</sequence>
<dbReference type="SUPFAM" id="SSF55729">
    <property type="entry name" value="Acyl-CoA N-acyltransferases (Nat)"/>
    <property type="match status" value="1"/>
</dbReference>
<dbReference type="AlphaFoldDB" id="A0A508TJ35"/>
<dbReference type="Pfam" id="PF00583">
    <property type="entry name" value="Acetyltransf_1"/>
    <property type="match status" value="1"/>
</dbReference>
<dbReference type="InterPro" id="IPR000182">
    <property type="entry name" value="GNAT_dom"/>
</dbReference>
<protein>
    <recommendedName>
        <fullName evidence="2">N-acetyltransferase domain-containing protein</fullName>
    </recommendedName>
</protein>
<keyword evidence="4" id="KW-1185">Reference proteome</keyword>
<comment type="caution">
    <text evidence="3">The sequence shown here is derived from an EMBL/GenBank/DDBJ whole genome shotgun (WGS) entry which is preliminary data.</text>
</comment>
<dbReference type="EMBL" id="CAADFC020000018">
    <property type="protein sequence ID" value="VIO74355.1"/>
    <property type="molecule type" value="Genomic_DNA"/>
</dbReference>
<dbReference type="PROSITE" id="PS51186">
    <property type="entry name" value="GNAT"/>
    <property type="match status" value="1"/>
</dbReference>
<dbReference type="CDD" id="cd04301">
    <property type="entry name" value="NAT_SF"/>
    <property type="match status" value="1"/>
</dbReference>
<dbReference type="OrthoDB" id="7843527at2"/>
<evidence type="ECO:0000256" key="1">
    <source>
        <dbReference type="SAM" id="MobiDB-lite"/>
    </source>
</evidence>
<reference evidence="3" key="1">
    <citation type="submission" date="2019-02" db="EMBL/GenBank/DDBJ databases">
        <authorList>
            <person name="Pothier F.J."/>
        </authorList>
    </citation>
    <scope>NUCLEOTIDE SEQUENCE</scope>
    <source>
        <strain evidence="3">CI-1B</strain>
    </source>
</reference>
<organism evidence="3 4">
    <name type="scientific">Bradyrhizobium ivorense</name>
    <dbReference type="NCBI Taxonomy" id="2511166"/>
    <lineage>
        <taxon>Bacteria</taxon>
        <taxon>Pseudomonadati</taxon>
        <taxon>Pseudomonadota</taxon>
        <taxon>Alphaproteobacteria</taxon>
        <taxon>Hyphomicrobiales</taxon>
        <taxon>Nitrobacteraceae</taxon>
        <taxon>Bradyrhizobium</taxon>
    </lineage>
</organism>
<dbReference type="Gene3D" id="3.40.630.30">
    <property type="match status" value="1"/>
</dbReference>
<feature type="domain" description="N-acetyltransferase" evidence="2">
    <location>
        <begin position="13"/>
        <end position="169"/>
    </location>
</feature>
<dbReference type="InterPro" id="IPR016181">
    <property type="entry name" value="Acyl_CoA_acyltransferase"/>
</dbReference>
<gene>
    <name evidence="3" type="ORF">CI1B_51880</name>
</gene>
<dbReference type="Proteomes" id="UP000328092">
    <property type="component" value="Unassembled WGS sequence"/>
</dbReference>
<name>A0A508TJ35_9BRAD</name>
<feature type="region of interest" description="Disordered" evidence="1">
    <location>
        <begin position="159"/>
        <end position="178"/>
    </location>
</feature>
<evidence type="ECO:0000313" key="4">
    <source>
        <dbReference type="Proteomes" id="UP000328092"/>
    </source>
</evidence>
<proteinExistence type="predicted"/>
<dbReference type="RefSeq" id="WP_139862226.1">
    <property type="nucleotide sequence ID" value="NZ_CAADFC020000018.1"/>
</dbReference>